<dbReference type="PROSITE" id="PS51257">
    <property type="entry name" value="PROKAR_LIPOPROTEIN"/>
    <property type="match status" value="1"/>
</dbReference>
<keyword evidence="1" id="KW-0732">Signal</keyword>
<proteinExistence type="predicted"/>
<evidence type="ECO:0000256" key="1">
    <source>
        <dbReference type="SAM" id="SignalP"/>
    </source>
</evidence>
<comment type="caution">
    <text evidence="2">The sequence shown here is derived from an EMBL/GenBank/DDBJ whole genome shotgun (WGS) entry which is preliminary data.</text>
</comment>
<dbReference type="AlphaFoldDB" id="A0A2W5C0G1"/>
<feature type="signal peptide" evidence="1">
    <location>
        <begin position="1"/>
        <end position="21"/>
    </location>
</feature>
<gene>
    <name evidence="2" type="ORF">DI626_00995</name>
</gene>
<reference evidence="2 3" key="1">
    <citation type="submission" date="2017-08" db="EMBL/GenBank/DDBJ databases">
        <title>Infants hospitalized years apart are colonized by the same room-sourced microbial strains.</title>
        <authorList>
            <person name="Brooks B."/>
            <person name="Olm M.R."/>
            <person name="Firek B.A."/>
            <person name="Baker R."/>
            <person name="Thomas B.C."/>
            <person name="Morowitz M.J."/>
            <person name="Banfield J.F."/>
        </authorList>
    </citation>
    <scope>NUCLEOTIDE SEQUENCE [LARGE SCALE GENOMIC DNA]</scope>
    <source>
        <strain evidence="2">S2_018_000_R2_104</strain>
    </source>
</reference>
<evidence type="ECO:0008006" key="4">
    <source>
        <dbReference type="Google" id="ProtNLM"/>
    </source>
</evidence>
<evidence type="ECO:0000313" key="2">
    <source>
        <dbReference type="EMBL" id="PZO88771.1"/>
    </source>
</evidence>
<sequence>MIPFRQTAMAFACVLTLSACGQNGEAPPIDNWEGRWTGVEGTYLDIRKAPQDGAYEVAIRDLDAERTFTATASGNGLKFTRDNVEENITAGNGEQTGMKWLTDKKDCLVIKTGEGYCRD</sequence>
<feature type="chain" id="PRO_5016008359" description="Lipoprotein" evidence="1">
    <location>
        <begin position="22"/>
        <end position="119"/>
    </location>
</feature>
<dbReference type="EMBL" id="QFNK01000008">
    <property type="protein sequence ID" value="PZO88771.1"/>
    <property type="molecule type" value="Genomic_DNA"/>
</dbReference>
<name>A0A2W5C0G1_9BACT</name>
<evidence type="ECO:0000313" key="3">
    <source>
        <dbReference type="Proteomes" id="UP000249557"/>
    </source>
</evidence>
<dbReference type="Proteomes" id="UP000249557">
    <property type="component" value="Unassembled WGS sequence"/>
</dbReference>
<organism evidence="2 3">
    <name type="scientific">Micavibrio aeruginosavorus</name>
    <dbReference type="NCBI Taxonomy" id="349221"/>
    <lineage>
        <taxon>Bacteria</taxon>
        <taxon>Pseudomonadati</taxon>
        <taxon>Bdellovibrionota</taxon>
        <taxon>Bdellovibrionia</taxon>
        <taxon>Bdellovibrionales</taxon>
        <taxon>Pseudobdellovibrionaceae</taxon>
        <taxon>Micavibrio</taxon>
    </lineage>
</organism>
<protein>
    <recommendedName>
        <fullName evidence="4">Lipoprotein</fullName>
    </recommendedName>
</protein>
<accession>A0A2W5C0G1</accession>